<dbReference type="OMA" id="GNERIFM"/>
<keyword evidence="3" id="KW-1185">Reference proteome</keyword>
<gene>
    <name evidence="2" type="ORF">GSCOC_T00024685001</name>
</gene>
<sequence length="595" mass="65611">MGQSSSTEQISGVQREAESLAASTGALPTLQKAFSRLSDPQTELIPLDSLQAGAYYSKCFGLIIEDQSSTTEGSMVPKEFPVLLSHVGSAIVDQFFLTEKGGVSWVEFLRGYVNCCGRTVTSASFNNLFKVFVIAHNKAGLPVGLQFDSAEDDGKMSGSLLPTDLVMLLWMCWIMSWDSRKLQSSTSPGSSGLPDIHHLVLSAVESCAESSNKFDLWNSRISGLDVQLLAAKFHMWGVKTVPYLADCLAHFVYTRLGYFTTHEANRSSILSSLEIGSSKPCVSLMMTCSGNRFVLSIPLNSSLSQPMPVNVVLGSHKGKSEDLCFPVHANSAAEVCNTHLLTCGRAWAISLTLSGTLNEEILKACFPSETDGICVNLLYKSSLHGKGLNRFWSHVEGYNGPVLVLIAACKNDNNERRSIFGALTHQGFENREAFYGSSGSLYAIDPVFHVYLSSGREKNCVYSHLHPTMRAYDPHPKPAGIAFGGSIGNERILMDEDFVRVTFRHHAVDKTYQHGPLIPDQGFLPLEASVLEVEVWGLGGRTAKEVQNSYKKREELFTEQRRKVDLKTFGNWEDSPEKMMMDMVSDPNIVRREDR</sequence>
<proteinExistence type="predicted"/>
<dbReference type="Pfam" id="PF07534">
    <property type="entry name" value="TLD"/>
    <property type="match status" value="1"/>
</dbReference>
<dbReference type="PROSITE" id="PS51886">
    <property type="entry name" value="TLDC"/>
    <property type="match status" value="1"/>
</dbReference>
<dbReference type="EMBL" id="HG739110">
    <property type="protein sequence ID" value="CDP07422.1"/>
    <property type="molecule type" value="Genomic_DNA"/>
</dbReference>
<feature type="domain" description="TLDc" evidence="1">
    <location>
        <begin position="352"/>
        <end position="539"/>
    </location>
</feature>
<dbReference type="OrthoDB" id="289228at2759"/>
<dbReference type="Gramene" id="CDP07422">
    <property type="protein sequence ID" value="CDP07422"/>
    <property type="gene ID" value="GSCOC_T00024685001"/>
</dbReference>
<dbReference type="Proteomes" id="UP000295252">
    <property type="component" value="Chromosome II"/>
</dbReference>
<dbReference type="PANTHER" id="PTHR23354:SF104">
    <property type="entry name" value="TLD-DOMAIN CONTAINING NUCLEOLAR PROTEIN"/>
    <property type="match status" value="1"/>
</dbReference>
<dbReference type="AlphaFoldDB" id="A0A068UGK7"/>
<dbReference type="PhylomeDB" id="A0A068UGK7"/>
<dbReference type="InParanoid" id="A0A068UGK7"/>
<organism evidence="2 3">
    <name type="scientific">Coffea canephora</name>
    <name type="common">Robusta coffee</name>
    <dbReference type="NCBI Taxonomy" id="49390"/>
    <lineage>
        <taxon>Eukaryota</taxon>
        <taxon>Viridiplantae</taxon>
        <taxon>Streptophyta</taxon>
        <taxon>Embryophyta</taxon>
        <taxon>Tracheophyta</taxon>
        <taxon>Spermatophyta</taxon>
        <taxon>Magnoliopsida</taxon>
        <taxon>eudicotyledons</taxon>
        <taxon>Gunneridae</taxon>
        <taxon>Pentapetalae</taxon>
        <taxon>asterids</taxon>
        <taxon>lamiids</taxon>
        <taxon>Gentianales</taxon>
        <taxon>Rubiaceae</taxon>
        <taxon>Ixoroideae</taxon>
        <taxon>Gardenieae complex</taxon>
        <taxon>Bertiereae - Coffeeae clade</taxon>
        <taxon>Coffeeae</taxon>
        <taxon>Coffea</taxon>
    </lineage>
</organism>
<evidence type="ECO:0000259" key="1">
    <source>
        <dbReference type="PROSITE" id="PS51886"/>
    </source>
</evidence>
<evidence type="ECO:0000313" key="2">
    <source>
        <dbReference type="EMBL" id="CDP07422.1"/>
    </source>
</evidence>
<protein>
    <recommendedName>
        <fullName evidence="1">TLDc domain-containing protein</fullName>
    </recommendedName>
</protein>
<name>A0A068UGK7_COFCA</name>
<accession>A0A068UGK7</accession>
<dbReference type="PANTHER" id="PTHR23354">
    <property type="entry name" value="NUCLEOLAR PROTEIN 7/ESTROGEN RECEPTOR COACTIVATOR-RELATED"/>
    <property type="match status" value="1"/>
</dbReference>
<dbReference type="FunCoup" id="A0A068UGK7">
    <property type="interactions" value="1308"/>
</dbReference>
<reference evidence="3" key="1">
    <citation type="journal article" date="2014" name="Science">
        <title>The coffee genome provides insight into the convergent evolution of caffeine biosynthesis.</title>
        <authorList>
            <person name="Denoeud F."/>
            <person name="Carretero-Paulet L."/>
            <person name="Dereeper A."/>
            <person name="Droc G."/>
            <person name="Guyot R."/>
            <person name="Pietrella M."/>
            <person name="Zheng C."/>
            <person name="Alberti A."/>
            <person name="Anthony F."/>
            <person name="Aprea G."/>
            <person name="Aury J.M."/>
            <person name="Bento P."/>
            <person name="Bernard M."/>
            <person name="Bocs S."/>
            <person name="Campa C."/>
            <person name="Cenci A."/>
            <person name="Combes M.C."/>
            <person name="Crouzillat D."/>
            <person name="Da Silva C."/>
            <person name="Daddiego L."/>
            <person name="De Bellis F."/>
            <person name="Dussert S."/>
            <person name="Garsmeur O."/>
            <person name="Gayraud T."/>
            <person name="Guignon V."/>
            <person name="Jahn K."/>
            <person name="Jamilloux V."/>
            <person name="Joet T."/>
            <person name="Labadie K."/>
            <person name="Lan T."/>
            <person name="Leclercq J."/>
            <person name="Lepelley M."/>
            <person name="Leroy T."/>
            <person name="Li L.T."/>
            <person name="Librado P."/>
            <person name="Lopez L."/>
            <person name="Munoz A."/>
            <person name="Noel B."/>
            <person name="Pallavicini A."/>
            <person name="Perrotta G."/>
            <person name="Poncet V."/>
            <person name="Pot D."/>
            <person name="Priyono X."/>
            <person name="Rigoreau M."/>
            <person name="Rouard M."/>
            <person name="Rozas J."/>
            <person name="Tranchant-Dubreuil C."/>
            <person name="VanBuren R."/>
            <person name="Zhang Q."/>
            <person name="Andrade A.C."/>
            <person name="Argout X."/>
            <person name="Bertrand B."/>
            <person name="de Kochko A."/>
            <person name="Graziosi G."/>
            <person name="Henry R.J."/>
            <person name="Jayarama X."/>
            <person name="Ming R."/>
            <person name="Nagai C."/>
            <person name="Rounsley S."/>
            <person name="Sankoff D."/>
            <person name="Giuliano G."/>
            <person name="Albert V.A."/>
            <person name="Wincker P."/>
            <person name="Lashermes P."/>
        </authorList>
    </citation>
    <scope>NUCLEOTIDE SEQUENCE [LARGE SCALE GENOMIC DNA]</scope>
    <source>
        <strain evidence="3">cv. DH200-94</strain>
    </source>
</reference>
<dbReference type="SMART" id="SM00584">
    <property type="entry name" value="TLDc"/>
    <property type="match status" value="1"/>
</dbReference>
<dbReference type="InterPro" id="IPR006571">
    <property type="entry name" value="TLDc_dom"/>
</dbReference>
<evidence type="ECO:0000313" key="3">
    <source>
        <dbReference type="Proteomes" id="UP000295252"/>
    </source>
</evidence>